<feature type="compositionally biased region" description="Basic and acidic residues" evidence="1">
    <location>
        <begin position="1"/>
        <end position="12"/>
    </location>
</feature>
<proteinExistence type="predicted"/>
<dbReference type="RefSeq" id="WP_138048206.1">
    <property type="nucleotide sequence ID" value="NZ_VBZC01000037.1"/>
</dbReference>
<accession>A0A5R9FPK9</accession>
<sequence>MSDLKKEAESLHKAASALRKVPDHTTKPLHDFKAASHDLSALGALGSLLSATDDIRDGMETLTKVTKALDEEWQAEAKLIGEISDAFDLLDILIAAAARAKKG</sequence>
<dbReference type="Proteomes" id="UP000305906">
    <property type="component" value="Unassembled WGS sequence"/>
</dbReference>
<protein>
    <submittedName>
        <fullName evidence="2">Uncharacterized protein</fullName>
    </submittedName>
</protein>
<feature type="region of interest" description="Disordered" evidence="1">
    <location>
        <begin position="1"/>
        <end position="22"/>
    </location>
</feature>
<reference evidence="2 3" key="1">
    <citation type="submission" date="2019-05" db="EMBL/GenBank/DDBJ databases">
        <title>Streptomyces sp. NEAU-C151, a novel actinomycete isolated from soil.</title>
        <authorList>
            <person name="Han L."/>
            <person name="Jiang H."/>
        </authorList>
    </citation>
    <scope>NUCLEOTIDE SEQUENCE [LARGE SCALE GENOMIC DNA]</scope>
    <source>
        <strain evidence="2 3">NEAU-C151</strain>
    </source>
</reference>
<organism evidence="2 3">
    <name type="scientific">Streptomyces montanus</name>
    <dbReference type="NCBI Taxonomy" id="2580423"/>
    <lineage>
        <taxon>Bacteria</taxon>
        <taxon>Bacillati</taxon>
        <taxon>Actinomycetota</taxon>
        <taxon>Actinomycetes</taxon>
        <taxon>Kitasatosporales</taxon>
        <taxon>Streptomycetaceae</taxon>
        <taxon>Streptomyces</taxon>
    </lineage>
</organism>
<evidence type="ECO:0000313" key="3">
    <source>
        <dbReference type="Proteomes" id="UP000305906"/>
    </source>
</evidence>
<comment type="caution">
    <text evidence="2">The sequence shown here is derived from an EMBL/GenBank/DDBJ whole genome shotgun (WGS) entry which is preliminary data.</text>
</comment>
<dbReference type="AlphaFoldDB" id="A0A5R9FPK9"/>
<name>A0A5R9FPK9_9ACTN</name>
<evidence type="ECO:0000256" key="1">
    <source>
        <dbReference type="SAM" id="MobiDB-lite"/>
    </source>
</evidence>
<gene>
    <name evidence="2" type="ORF">FE633_29380</name>
</gene>
<dbReference type="EMBL" id="VBZC01000037">
    <property type="protein sequence ID" value="TLS42763.1"/>
    <property type="molecule type" value="Genomic_DNA"/>
</dbReference>
<keyword evidence="3" id="KW-1185">Reference proteome</keyword>
<evidence type="ECO:0000313" key="2">
    <source>
        <dbReference type="EMBL" id="TLS42763.1"/>
    </source>
</evidence>